<dbReference type="GO" id="GO:0003824">
    <property type="term" value="F:catalytic activity"/>
    <property type="evidence" value="ECO:0007669"/>
    <property type="project" value="InterPro"/>
</dbReference>
<protein>
    <recommendedName>
        <fullName evidence="1">Endonuclease/exonuclease/phosphatase domain-containing protein</fullName>
    </recommendedName>
</protein>
<evidence type="ECO:0000313" key="3">
    <source>
        <dbReference type="Proteomes" id="UP000537825"/>
    </source>
</evidence>
<dbReference type="Proteomes" id="UP000537825">
    <property type="component" value="Unassembled WGS sequence"/>
</dbReference>
<keyword evidence="3" id="KW-1185">Reference proteome</keyword>
<reference evidence="2 3" key="1">
    <citation type="submission" date="2020-01" db="EMBL/GenBank/DDBJ databases">
        <title>The draft genome sequence of Corallococcus exiguus DSM 14696.</title>
        <authorList>
            <person name="Zhang X."/>
            <person name="Zhu H."/>
        </authorList>
    </citation>
    <scope>NUCLEOTIDE SEQUENCE [LARGE SCALE GENOMIC DNA]</scope>
    <source>
        <strain evidence="2 3">DSM 14696</strain>
    </source>
</reference>
<dbReference type="InterPro" id="IPR036691">
    <property type="entry name" value="Endo/exonu/phosph_ase_sf"/>
</dbReference>
<comment type="caution">
    <text evidence="2">The sequence shown here is derived from an EMBL/GenBank/DDBJ whole genome shotgun (WGS) entry which is preliminary data.</text>
</comment>
<sequence>MQYNLDLPGNSGHGMICIDFTKQGRAFRACSTHLIAGSGPDDNTRLSQANTIRSWATSWMNSGYRVIVGGDFNAAPSSPVIQTLNHLGNGDPFIDADFKAPRETKRQYSPACNQPWNSKLDYVFFSYNWTGRNNIEATLRGETCSDHRALMGTAKVTN</sequence>
<dbReference type="Gene3D" id="3.60.10.10">
    <property type="entry name" value="Endonuclease/exonuclease/phosphatase"/>
    <property type="match status" value="1"/>
</dbReference>
<accession>A0A7X5BWH7</accession>
<organism evidence="2 3">
    <name type="scientific">Corallococcus exiguus</name>
    <dbReference type="NCBI Taxonomy" id="83462"/>
    <lineage>
        <taxon>Bacteria</taxon>
        <taxon>Pseudomonadati</taxon>
        <taxon>Myxococcota</taxon>
        <taxon>Myxococcia</taxon>
        <taxon>Myxococcales</taxon>
        <taxon>Cystobacterineae</taxon>
        <taxon>Myxococcaceae</taxon>
        <taxon>Corallococcus</taxon>
    </lineage>
</organism>
<feature type="domain" description="Endonuclease/exonuclease/phosphatase" evidence="1">
    <location>
        <begin position="61"/>
        <end position="147"/>
    </location>
</feature>
<dbReference type="InterPro" id="IPR005135">
    <property type="entry name" value="Endo/exonuclease/phosphatase"/>
</dbReference>
<dbReference type="Pfam" id="PF03372">
    <property type="entry name" value="Exo_endo_phos"/>
    <property type="match status" value="1"/>
</dbReference>
<dbReference type="AlphaFoldDB" id="A0A7X5BWH7"/>
<evidence type="ECO:0000313" key="2">
    <source>
        <dbReference type="EMBL" id="NBC46274.1"/>
    </source>
</evidence>
<evidence type="ECO:0000259" key="1">
    <source>
        <dbReference type="Pfam" id="PF03372"/>
    </source>
</evidence>
<proteinExistence type="predicted"/>
<dbReference type="EMBL" id="JAAAPK010000020">
    <property type="protein sequence ID" value="NBC46274.1"/>
    <property type="molecule type" value="Genomic_DNA"/>
</dbReference>
<gene>
    <name evidence="2" type="ORF">GTZ93_41455</name>
</gene>
<dbReference type="SUPFAM" id="SSF56219">
    <property type="entry name" value="DNase I-like"/>
    <property type="match status" value="1"/>
</dbReference>
<name>A0A7X5BWH7_9BACT</name>